<organism evidence="2 3">
    <name type="scientific">Thermus aquaticus (strain ATCC BAA-2747 / Y51MC23)</name>
    <dbReference type="NCBI Taxonomy" id="498848"/>
    <lineage>
        <taxon>Bacteria</taxon>
        <taxon>Thermotogati</taxon>
        <taxon>Deinococcota</taxon>
        <taxon>Deinococci</taxon>
        <taxon>Thermales</taxon>
        <taxon>Thermaceae</taxon>
        <taxon>Thermus</taxon>
    </lineage>
</organism>
<evidence type="ECO:0000259" key="1">
    <source>
        <dbReference type="Pfam" id="PF01402"/>
    </source>
</evidence>
<gene>
    <name evidence="2" type="ORF">TO73_0691</name>
</gene>
<dbReference type="Proteomes" id="UP000058660">
    <property type="component" value="Chromosome"/>
</dbReference>
<dbReference type="InterPro" id="IPR002145">
    <property type="entry name" value="CopG"/>
</dbReference>
<dbReference type="InterPro" id="IPR010985">
    <property type="entry name" value="Ribbon_hlx_hlx"/>
</dbReference>
<reference evidence="3" key="1">
    <citation type="journal article" date="2015" name="PLoS ONE">
        <title>Complete Genome Sequence of Thermus aquaticus Y51MC23.</title>
        <authorList>
            <person name="Brumm P.J."/>
            <person name="Monsma S."/>
            <person name="Keough B."/>
            <person name="Jasinovica S."/>
            <person name="Ferguson E."/>
            <person name="Schoenfeld T."/>
            <person name="Lodes M."/>
            <person name="Mead D.A."/>
        </authorList>
    </citation>
    <scope>NUCLEOTIDE SEQUENCE [LARGE SCALE GENOMIC DNA]</scope>
    <source>
        <strain evidence="3">BAA-2747 / Y51MC23</strain>
    </source>
</reference>
<keyword evidence="3" id="KW-1185">Reference proteome</keyword>
<dbReference type="Pfam" id="PF01402">
    <property type="entry name" value="RHH_1"/>
    <property type="match status" value="1"/>
</dbReference>
<dbReference type="Gene3D" id="1.10.1220.10">
    <property type="entry name" value="Met repressor-like"/>
    <property type="match status" value="1"/>
</dbReference>
<proteinExistence type="predicted"/>
<dbReference type="EMBL" id="CP010822">
    <property type="protein sequence ID" value="ALJ90546.1"/>
    <property type="molecule type" value="Genomic_DNA"/>
</dbReference>
<dbReference type="InterPro" id="IPR013321">
    <property type="entry name" value="Arc_rbn_hlx_hlx"/>
</dbReference>
<sequence length="77" mass="8742">MKKTTLYLPQRLKRLLEMRARQEGRSQAELVREALERYLSRPASRSLGAGEDPELTGRGAEAWLEAAWGKEAQTAEK</sequence>
<name>A0ABN4IG48_THEA5</name>
<protein>
    <recommendedName>
        <fullName evidence="1">Ribbon-helix-helix protein CopG domain-containing protein</fullName>
    </recommendedName>
</protein>
<evidence type="ECO:0000313" key="2">
    <source>
        <dbReference type="EMBL" id="ALJ90546.1"/>
    </source>
</evidence>
<dbReference type="RefSeq" id="WP_003048174.1">
    <property type="nucleotide sequence ID" value="NZ_CP010822.1"/>
</dbReference>
<feature type="domain" description="Ribbon-helix-helix protein CopG" evidence="1">
    <location>
        <begin position="2"/>
        <end position="41"/>
    </location>
</feature>
<dbReference type="SUPFAM" id="SSF47598">
    <property type="entry name" value="Ribbon-helix-helix"/>
    <property type="match status" value="1"/>
</dbReference>
<accession>A0ABN4IG48</accession>
<dbReference type="CDD" id="cd21631">
    <property type="entry name" value="RHH_CopG_NikR-like"/>
    <property type="match status" value="1"/>
</dbReference>
<evidence type="ECO:0000313" key="3">
    <source>
        <dbReference type="Proteomes" id="UP000058660"/>
    </source>
</evidence>